<dbReference type="KEGG" id="fam:OYT1_ch2151"/>
<evidence type="ECO:0008006" key="3">
    <source>
        <dbReference type="Google" id="ProtNLM"/>
    </source>
</evidence>
<dbReference type="PANTHER" id="PTHR36452:SF1">
    <property type="entry name" value="DUF2461 DOMAIN-CONTAINING PROTEIN"/>
    <property type="match status" value="1"/>
</dbReference>
<proteinExistence type="predicted"/>
<dbReference type="InterPro" id="IPR012808">
    <property type="entry name" value="CHP02453"/>
</dbReference>
<dbReference type="RefSeq" id="WP_062626319.1">
    <property type="nucleotide sequence ID" value="NZ_AP018738.1"/>
</dbReference>
<dbReference type="InterPro" id="IPR015996">
    <property type="entry name" value="UCP028451"/>
</dbReference>
<gene>
    <name evidence="1" type="ORF">OYT1_ch2151</name>
</gene>
<accession>A0A2Z6GDR8</accession>
<keyword evidence="2" id="KW-1185">Reference proteome</keyword>
<sequence>MTDSYFTEQTFAFLSALAANNTREWFEAHKQEYEDCVRSPALRFISDMSDEMPAISRHFLAQPKKVGGSLMRVQRDTRFSKIKTPYKTNIGIQFRHEVGKDVHAPGYYLHIEPGGCFLGIGLWHPEPDALFKIREAIAQNGERWLAARDAAAFRQRFTLEGDSLANAPRGFAKDHPLLDDLKRKDFIGMCSLSEAEVTSGQLRPQVVERFRTAAPYMGFLCKALELPF</sequence>
<dbReference type="PANTHER" id="PTHR36452">
    <property type="entry name" value="CHROMOSOME 12, WHOLE GENOME SHOTGUN SEQUENCE"/>
    <property type="match status" value="1"/>
</dbReference>
<protein>
    <recommendedName>
        <fullName evidence="3">TIGR02453 family protein</fullName>
    </recommendedName>
</protein>
<dbReference type="OrthoDB" id="9794241at2"/>
<evidence type="ECO:0000313" key="2">
    <source>
        <dbReference type="Proteomes" id="UP000033070"/>
    </source>
</evidence>
<name>A0A2Z6GDR8_9PROT</name>
<dbReference type="PIRSF" id="PIRSF028451">
    <property type="entry name" value="UCP028451"/>
    <property type="match status" value="1"/>
</dbReference>
<dbReference type="Proteomes" id="UP000033070">
    <property type="component" value="Chromosome"/>
</dbReference>
<dbReference type="Pfam" id="PF09365">
    <property type="entry name" value="DUF2461"/>
    <property type="match status" value="1"/>
</dbReference>
<dbReference type="NCBIfam" id="TIGR02453">
    <property type="entry name" value="TIGR02453 family protein"/>
    <property type="match status" value="1"/>
</dbReference>
<dbReference type="EMBL" id="AP018738">
    <property type="protein sequence ID" value="BBE51676.1"/>
    <property type="molecule type" value="Genomic_DNA"/>
</dbReference>
<dbReference type="AlphaFoldDB" id="A0A2Z6GDR8"/>
<evidence type="ECO:0000313" key="1">
    <source>
        <dbReference type="EMBL" id="BBE51676.1"/>
    </source>
</evidence>
<reference evidence="1 2" key="1">
    <citation type="submission" date="2018-06" db="EMBL/GenBank/DDBJ databases">
        <title>OYT1 Genome Sequencing.</title>
        <authorList>
            <person name="Kato S."/>
            <person name="Itoh T."/>
            <person name="Ohkuma M."/>
        </authorList>
    </citation>
    <scope>NUCLEOTIDE SEQUENCE [LARGE SCALE GENOMIC DNA]</scope>
    <source>
        <strain evidence="1 2">OYT1</strain>
    </source>
</reference>
<organism evidence="1 2">
    <name type="scientific">Ferriphaselus amnicola</name>
    <dbReference type="NCBI Taxonomy" id="1188319"/>
    <lineage>
        <taxon>Bacteria</taxon>
        <taxon>Pseudomonadati</taxon>
        <taxon>Pseudomonadota</taxon>
        <taxon>Betaproteobacteria</taxon>
        <taxon>Nitrosomonadales</taxon>
        <taxon>Gallionellaceae</taxon>
        <taxon>Ferriphaselus</taxon>
    </lineage>
</organism>